<feature type="chain" id="PRO_5020663493" evidence="1">
    <location>
        <begin position="31"/>
        <end position="325"/>
    </location>
</feature>
<gene>
    <name evidence="2" type="ORF">EYW47_36675</name>
</gene>
<dbReference type="AlphaFoldDB" id="A0A4R5LZJ9"/>
<evidence type="ECO:0000256" key="1">
    <source>
        <dbReference type="SAM" id="SignalP"/>
    </source>
</evidence>
<dbReference type="OrthoDB" id="8639774at2"/>
<feature type="signal peptide" evidence="1">
    <location>
        <begin position="1"/>
        <end position="30"/>
    </location>
</feature>
<comment type="caution">
    <text evidence="2">The sequence shown here is derived from an EMBL/GenBank/DDBJ whole genome shotgun (WGS) entry which is preliminary data.</text>
</comment>
<proteinExistence type="predicted"/>
<keyword evidence="1" id="KW-0732">Signal</keyword>
<keyword evidence="3" id="KW-1185">Reference proteome</keyword>
<evidence type="ECO:0000313" key="3">
    <source>
        <dbReference type="Proteomes" id="UP000295722"/>
    </source>
</evidence>
<protein>
    <submittedName>
        <fullName evidence="2">Transporter</fullName>
    </submittedName>
</protein>
<sequence>MTCPKRIGNCLKLYAVASFAAAFAFGPSMAGATEGALGRPVAGTSVISGIGIVPPEPMTIVSLQQVYLDGSISASRGVPIAGKDSLGAEGKLALTLATVEHVWGGLGGWDFASAITLPYVWEEVTGTFSVGRVSSSTSDRVSNLYDMYFTPIVAGYHLSQTDHIALSFNFWAPTGQYDPTALANASLNNWTFVPQVAYTKLVPKYGLEFDAVLGLQFYTRNSATDYQNAPLLTLDVMGLKKFANGIGVGLVMGTVQQLGKDSGPLADRLDGFVGRDFALGPILTYDTKIGGKRPFSASLRWVPTLASTNRLKSTATVQATATLAF</sequence>
<evidence type="ECO:0000313" key="2">
    <source>
        <dbReference type="EMBL" id="TDG17753.1"/>
    </source>
</evidence>
<organism evidence="2 3">
    <name type="scientific">Paraburkholderia silviterrae</name>
    <dbReference type="NCBI Taxonomy" id="2528715"/>
    <lineage>
        <taxon>Bacteria</taxon>
        <taxon>Pseudomonadati</taxon>
        <taxon>Pseudomonadota</taxon>
        <taxon>Betaproteobacteria</taxon>
        <taxon>Burkholderiales</taxon>
        <taxon>Burkholderiaceae</taxon>
        <taxon>Paraburkholderia</taxon>
    </lineage>
</organism>
<dbReference type="InterPro" id="IPR025737">
    <property type="entry name" value="FApF"/>
</dbReference>
<dbReference type="Proteomes" id="UP000295722">
    <property type="component" value="Unassembled WGS sequence"/>
</dbReference>
<dbReference type="EMBL" id="SMRP01000039">
    <property type="protein sequence ID" value="TDG17753.1"/>
    <property type="molecule type" value="Genomic_DNA"/>
</dbReference>
<reference evidence="2 3" key="1">
    <citation type="submission" date="2019-03" db="EMBL/GenBank/DDBJ databases">
        <title>Paraburkholderia sp. 4M-K11, isolated from subtropical forest soil.</title>
        <authorList>
            <person name="Gao Z.-H."/>
            <person name="Qiu L.-H."/>
        </authorList>
    </citation>
    <scope>NUCLEOTIDE SEQUENCE [LARGE SCALE GENOMIC DNA]</scope>
    <source>
        <strain evidence="2 3">4M-K11</strain>
    </source>
</reference>
<dbReference type="Pfam" id="PF13557">
    <property type="entry name" value="Phenol_MetA_deg"/>
    <property type="match status" value="1"/>
</dbReference>
<accession>A0A4R5LZJ9</accession>
<name>A0A4R5LZJ9_9BURK</name>